<dbReference type="Proteomes" id="UP000248714">
    <property type="component" value="Unassembled WGS sequence"/>
</dbReference>
<name>A0ABX9DUC3_9PSEU</name>
<proteinExistence type="predicted"/>
<accession>A0ABX9DUC3</accession>
<dbReference type="EMBL" id="QLTT01000022">
    <property type="protein sequence ID" value="RAS57157.1"/>
    <property type="molecule type" value="Genomic_DNA"/>
</dbReference>
<organism evidence="2 3">
    <name type="scientific">Lentzea atacamensis</name>
    <dbReference type="NCBI Taxonomy" id="531938"/>
    <lineage>
        <taxon>Bacteria</taxon>
        <taxon>Bacillati</taxon>
        <taxon>Actinomycetota</taxon>
        <taxon>Actinomycetes</taxon>
        <taxon>Pseudonocardiales</taxon>
        <taxon>Pseudonocardiaceae</taxon>
        <taxon>Lentzea</taxon>
    </lineage>
</organism>
<keyword evidence="1" id="KW-0472">Membrane</keyword>
<reference evidence="2 3" key="1">
    <citation type="submission" date="2018-06" db="EMBL/GenBank/DDBJ databases">
        <title>Genomic Encyclopedia of Type Strains, Phase IV (KMG-IV): sequencing the most valuable type-strain genomes for metagenomic binning, comparative biology and taxonomic classification.</title>
        <authorList>
            <person name="Goeker M."/>
        </authorList>
    </citation>
    <scope>NUCLEOTIDE SEQUENCE [LARGE SCALE GENOMIC DNA]</scope>
    <source>
        <strain evidence="2 3">DSM 45479</strain>
    </source>
</reference>
<gene>
    <name evidence="2" type="ORF">C8D87_12216</name>
</gene>
<dbReference type="RefSeq" id="WP_112232801.1">
    <property type="nucleotide sequence ID" value="NZ_QLTT01000022.1"/>
</dbReference>
<sequence>MFPKLTVLRLLVLGVLLIGGAYLHDSLPMPERLLVPFAVLFGGTVLIRLWARQDGPVNTEQAAVDEGDHVWRVRLWAKVAAVGVSLLGLPFVVWPGLINPDWQDGMPPVEFAVAILIYVGLGLVVWAVFRSRLEVRKDLIHVVNPWRVYDVPRSTLVTVRPGTRGLELVLEGGSTVVVFAVQCVAGFGSREPRWVSVARAITGDPTITDSTWKA</sequence>
<feature type="transmembrane region" description="Helical" evidence="1">
    <location>
        <begin position="109"/>
        <end position="129"/>
    </location>
</feature>
<keyword evidence="1" id="KW-1133">Transmembrane helix</keyword>
<keyword evidence="1" id="KW-0812">Transmembrane</keyword>
<protein>
    <recommendedName>
        <fullName evidence="4">PH domain-containing protein</fullName>
    </recommendedName>
</protein>
<evidence type="ECO:0000313" key="3">
    <source>
        <dbReference type="Proteomes" id="UP000248714"/>
    </source>
</evidence>
<feature type="transmembrane region" description="Helical" evidence="1">
    <location>
        <begin position="33"/>
        <end position="51"/>
    </location>
</feature>
<feature type="transmembrane region" description="Helical" evidence="1">
    <location>
        <begin position="75"/>
        <end position="97"/>
    </location>
</feature>
<keyword evidence="3" id="KW-1185">Reference proteome</keyword>
<evidence type="ECO:0008006" key="4">
    <source>
        <dbReference type="Google" id="ProtNLM"/>
    </source>
</evidence>
<evidence type="ECO:0000256" key="1">
    <source>
        <dbReference type="SAM" id="Phobius"/>
    </source>
</evidence>
<comment type="caution">
    <text evidence="2">The sequence shown here is derived from an EMBL/GenBank/DDBJ whole genome shotgun (WGS) entry which is preliminary data.</text>
</comment>
<evidence type="ECO:0000313" key="2">
    <source>
        <dbReference type="EMBL" id="RAS57157.1"/>
    </source>
</evidence>